<name>A0A1S1PPU8_9ACTN</name>
<reference evidence="2" key="1">
    <citation type="submission" date="2016-07" db="EMBL/GenBank/DDBJ databases">
        <title>Frankia sp. NRRL B-16219 Genome sequencing.</title>
        <authorList>
            <person name="Ghodhbane-Gtari F."/>
            <person name="Swanson E."/>
            <person name="Gueddou A."/>
            <person name="Louati M."/>
            <person name="Nouioui I."/>
            <person name="Hezbri K."/>
            <person name="Abebe-Akele F."/>
            <person name="Simpson S."/>
            <person name="Morris K."/>
            <person name="Thomas K."/>
            <person name="Gtari M."/>
            <person name="Tisa L.S."/>
        </authorList>
    </citation>
    <scope>NUCLEOTIDE SEQUENCE [LARGE SCALE GENOMIC DNA]</scope>
    <source>
        <strain evidence="2">NRRL B-16219</strain>
    </source>
</reference>
<comment type="caution">
    <text evidence="1">The sequence shown here is derived from an EMBL/GenBank/DDBJ whole genome shotgun (WGS) entry which is preliminary data.</text>
</comment>
<dbReference type="AlphaFoldDB" id="A0A1S1PPU8"/>
<dbReference type="GO" id="GO:0016787">
    <property type="term" value="F:hydrolase activity"/>
    <property type="evidence" value="ECO:0007669"/>
    <property type="project" value="UniProtKB-KW"/>
</dbReference>
<accession>A0A1S1PPU8</accession>
<keyword evidence="1" id="KW-0378">Hydrolase</keyword>
<sequence length="156" mass="17128">MPAGPQPGRSLHARVFLTFGDLVVVANHRGQPWFFLLGGHVLPGEGVEEVLHRVLRRTAGFEVRSLDFVGGVEHLDPAGGTSQRIDVVFAGAVPRYAEFGSRIDDIDIVTLQPSRLRSVEFRPARAGRAITDWLTDRQPRWYTDGGSAHPPNGSTH</sequence>
<dbReference type="SUPFAM" id="SSF55811">
    <property type="entry name" value="Nudix"/>
    <property type="match status" value="1"/>
</dbReference>
<organism evidence="1 2">
    <name type="scientific">Parafrankia soli</name>
    <dbReference type="NCBI Taxonomy" id="2599596"/>
    <lineage>
        <taxon>Bacteria</taxon>
        <taxon>Bacillati</taxon>
        <taxon>Actinomycetota</taxon>
        <taxon>Actinomycetes</taxon>
        <taxon>Frankiales</taxon>
        <taxon>Frankiaceae</taxon>
        <taxon>Parafrankia</taxon>
    </lineage>
</organism>
<gene>
    <name evidence="1" type="ORF">BBK14_24220</name>
</gene>
<keyword evidence="2" id="KW-1185">Reference proteome</keyword>
<dbReference type="Gene3D" id="3.90.79.10">
    <property type="entry name" value="Nucleoside Triphosphate Pyrophosphohydrolase"/>
    <property type="match status" value="1"/>
</dbReference>
<proteinExistence type="predicted"/>
<protein>
    <submittedName>
        <fullName evidence="1">NUDIX hydrolase</fullName>
    </submittedName>
</protein>
<dbReference type="InterPro" id="IPR015797">
    <property type="entry name" value="NUDIX_hydrolase-like_dom_sf"/>
</dbReference>
<dbReference type="Proteomes" id="UP000179769">
    <property type="component" value="Unassembled WGS sequence"/>
</dbReference>
<evidence type="ECO:0000313" key="1">
    <source>
        <dbReference type="EMBL" id="OHV23271.1"/>
    </source>
</evidence>
<evidence type="ECO:0000313" key="2">
    <source>
        <dbReference type="Proteomes" id="UP000179769"/>
    </source>
</evidence>
<dbReference type="OrthoDB" id="9804442at2"/>
<dbReference type="EMBL" id="MAXA01000240">
    <property type="protein sequence ID" value="OHV23271.1"/>
    <property type="molecule type" value="Genomic_DNA"/>
</dbReference>